<dbReference type="Gene3D" id="1.10.3730.20">
    <property type="match status" value="1"/>
</dbReference>
<proteinExistence type="predicted"/>
<evidence type="ECO:0000313" key="7">
    <source>
        <dbReference type="EMBL" id="MFC7189871.1"/>
    </source>
</evidence>
<evidence type="ECO:0000256" key="3">
    <source>
        <dbReference type="ARBA" id="ARBA00022989"/>
    </source>
</evidence>
<evidence type="ECO:0000313" key="8">
    <source>
        <dbReference type="Proteomes" id="UP001596417"/>
    </source>
</evidence>
<dbReference type="GO" id="GO:0016020">
    <property type="term" value="C:membrane"/>
    <property type="evidence" value="ECO:0007669"/>
    <property type="project" value="UniProtKB-SubCell"/>
</dbReference>
<dbReference type="InterPro" id="IPR000620">
    <property type="entry name" value="EamA_dom"/>
</dbReference>
<protein>
    <submittedName>
        <fullName evidence="7">DMT family transporter</fullName>
    </submittedName>
</protein>
<gene>
    <name evidence="7" type="ORF">ACFQL7_08385</name>
</gene>
<feature type="transmembrane region" description="Helical" evidence="5">
    <location>
        <begin position="94"/>
        <end position="116"/>
    </location>
</feature>
<keyword evidence="8" id="KW-1185">Reference proteome</keyword>
<dbReference type="Pfam" id="PF00892">
    <property type="entry name" value="EamA"/>
    <property type="match status" value="2"/>
</dbReference>
<dbReference type="InterPro" id="IPR050638">
    <property type="entry name" value="AA-Vitamin_Transporters"/>
</dbReference>
<feature type="transmembrane region" description="Helical" evidence="5">
    <location>
        <begin position="38"/>
        <end position="55"/>
    </location>
</feature>
<organism evidence="7 8">
    <name type="scientific">Halocatena marina</name>
    <dbReference type="NCBI Taxonomy" id="2934937"/>
    <lineage>
        <taxon>Archaea</taxon>
        <taxon>Methanobacteriati</taxon>
        <taxon>Methanobacteriota</taxon>
        <taxon>Stenosarchaea group</taxon>
        <taxon>Halobacteria</taxon>
        <taxon>Halobacteriales</taxon>
        <taxon>Natronomonadaceae</taxon>
        <taxon>Halocatena</taxon>
    </lineage>
</organism>
<feature type="transmembrane region" description="Helical" evidence="5">
    <location>
        <begin position="200"/>
        <end position="219"/>
    </location>
</feature>
<dbReference type="PANTHER" id="PTHR32322:SF2">
    <property type="entry name" value="EAMA DOMAIN-CONTAINING PROTEIN"/>
    <property type="match status" value="1"/>
</dbReference>
<keyword evidence="2 5" id="KW-0812">Transmembrane</keyword>
<evidence type="ECO:0000259" key="6">
    <source>
        <dbReference type="Pfam" id="PF00892"/>
    </source>
</evidence>
<dbReference type="PANTHER" id="PTHR32322">
    <property type="entry name" value="INNER MEMBRANE TRANSPORTER"/>
    <property type="match status" value="1"/>
</dbReference>
<accession>A0ABD5YRJ9</accession>
<comment type="caution">
    <text evidence="7">The sequence shown here is derived from an EMBL/GenBank/DDBJ whole genome shotgun (WGS) entry which is preliminary data.</text>
</comment>
<dbReference type="RefSeq" id="WP_264554717.1">
    <property type="nucleotide sequence ID" value="NZ_CP109979.1"/>
</dbReference>
<dbReference type="SUPFAM" id="SSF103481">
    <property type="entry name" value="Multidrug resistance efflux transporter EmrE"/>
    <property type="match status" value="2"/>
</dbReference>
<comment type="subcellular location">
    <subcellularLocation>
        <location evidence="1">Membrane</location>
        <topology evidence="1">Multi-pass membrane protein</topology>
    </subcellularLocation>
</comment>
<sequence>MNQRLIVGAFLLLGTLWGSSFVAIDIGLSYFPPLQFAALRYLIAGIVILGYAWYSTPRWLPRTRNEWLISGVAGGFLIGGHHGFLYLGQEHVSGAVAAVVVSLGPVLTALFAVVVLGDRLTPLDVAGFALGFFGVFLVAQPGVAEQSSLPFTARLAALDPGALLTGDAIGVMTVLIGSACFALGAVLMRPIETDLPTRTIQAWAMLIGSALLFAAGIVRGESLATIQWTPVAGLSLLYLGTITGAGAFLIYFELLDRLGPTQINLIGYLEPVSATVISCLVLGQIIDPLTGLGFVTIVAGFVCVQRRSVVSLVRDRTTPGLA</sequence>
<keyword evidence="4 5" id="KW-0472">Membrane</keyword>
<evidence type="ECO:0000256" key="5">
    <source>
        <dbReference type="SAM" id="Phobius"/>
    </source>
</evidence>
<feature type="transmembrane region" description="Helical" evidence="5">
    <location>
        <begin position="231"/>
        <end position="254"/>
    </location>
</feature>
<feature type="transmembrane region" description="Helical" evidence="5">
    <location>
        <begin position="123"/>
        <end position="143"/>
    </location>
</feature>
<dbReference type="Proteomes" id="UP001596417">
    <property type="component" value="Unassembled WGS sequence"/>
</dbReference>
<feature type="transmembrane region" description="Helical" evidence="5">
    <location>
        <begin position="163"/>
        <end position="188"/>
    </location>
</feature>
<dbReference type="EMBL" id="JBHTAX010000001">
    <property type="protein sequence ID" value="MFC7189871.1"/>
    <property type="molecule type" value="Genomic_DNA"/>
</dbReference>
<feature type="transmembrane region" description="Helical" evidence="5">
    <location>
        <begin position="67"/>
        <end position="88"/>
    </location>
</feature>
<evidence type="ECO:0000256" key="2">
    <source>
        <dbReference type="ARBA" id="ARBA00022692"/>
    </source>
</evidence>
<keyword evidence="3 5" id="KW-1133">Transmembrane helix</keyword>
<dbReference type="InterPro" id="IPR037185">
    <property type="entry name" value="EmrE-like"/>
</dbReference>
<evidence type="ECO:0000256" key="4">
    <source>
        <dbReference type="ARBA" id="ARBA00023136"/>
    </source>
</evidence>
<reference evidence="7 8" key="1">
    <citation type="journal article" date="2019" name="Int. J. Syst. Evol. Microbiol.">
        <title>The Global Catalogue of Microorganisms (GCM) 10K type strain sequencing project: providing services to taxonomists for standard genome sequencing and annotation.</title>
        <authorList>
            <consortium name="The Broad Institute Genomics Platform"/>
            <consortium name="The Broad Institute Genome Sequencing Center for Infectious Disease"/>
            <person name="Wu L."/>
            <person name="Ma J."/>
        </authorList>
    </citation>
    <scope>NUCLEOTIDE SEQUENCE [LARGE SCALE GENOMIC DNA]</scope>
    <source>
        <strain evidence="7 8">RDMS1</strain>
    </source>
</reference>
<dbReference type="AlphaFoldDB" id="A0ABD5YRJ9"/>
<dbReference type="GeneID" id="76199437"/>
<feature type="domain" description="EamA" evidence="6">
    <location>
        <begin position="169"/>
        <end position="304"/>
    </location>
</feature>
<feature type="domain" description="EamA" evidence="6">
    <location>
        <begin position="9"/>
        <end position="138"/>
    </location>
</feature>
<name>A0ABD5YRJ9_9EURY</name>
<feature type="transmembrane region" description="Helical" evidence="5">
    <location>
        <begin position="266"/>
        <end position="286"/>
    </location>
</feature>
<evidence type="ECO:0000256" key="1">
    <source>
        <dbReference type="ARBA" id="ARBA00004141"/>
    </source>
</evidence>